<dbReference type="AlphaFoldDB" id="A0A6J4TU92"/>
<protein>
    <submittedName>
        <fullName evidence="1">Uncharacterized protein</fullName>
    </submittedName>
</protein>
<gene>
    <name evidence="1" type="ORF">AVDCRST_MAG05-4387</name>
</gene>
<sequence>MTAGPGLHPCPVSEHTLFPEEKPSGVCALPCPSLLVGGVPAPSGGYRRFFPRIQAGRANE</sequence>
<accession>A0A6J4TU92</accession>
<reference evidence="1" key="1">
    <citation type="submission" date="2020-02" db="EMBL/GenBank/DDBJ databases">
        <authorList>
            <person name="Meier V. D."/>
        </authorList>
    </citation>
    <scope>NUCLEOTIDE SEQUENCE</scope>
    <source>
        <strain evidence="1">AVDCRST_MAG05</strain>
    </source>
</reference>
<proteinExistence type="predicted"/>
<name>A0A6J4TU92_9ACTN</name>
<organism evidence="1">
    <name type="scientific">uncultured Rubrobacteraceae bacterium</name>
    <dbReference type="NCBI Taxonomy" id="349277"/>
    <lineage>
        <taxon>Bacteria</taxon>
        <taxon>Bacillati</taxon>
        <taxon>Actinomycetota</taxon>
        <taxon>Rubrobacteria</taxon>
        <taxon>Rubrobacterales</taxon>
        <taxon>Rubrobacteraceae</taxon>
        <taxon>environmental samples</taxon>
    </lineage>
</organism>
<dbReference type="EMBL" id="CADCVM010000476">
    <property type="protein sequence ID" value="CAA9530641.1"/>
    <property type="molecule type" value="Genomic_DNA"/>
</dbReference>
<evidence type="ECO:0000313" key="1">
    <source>
        <dbReference type="EMBL" id="CAA9530641.1"/>
    </source>
</evidence>